<gene>
    <name evidence="6" type="ORF">MSPICULIGERA_LOCUS15181</name>
</gene>
<evidence type="ECO:0000256" key="1">
    <source>
        <dbReference type="ARBA" id="ARBA00010838"/>
    </source>
</evidence>
<dbReference type="Proteomes" id="UP001177023">
    <property type="component" value="Unassembled WGS sequence"/>
</dbReference>
<evidence type="ECO:0000313" key="6">
    <source>
        <dbReference type="EMBL" id="CAJ0576899.1"/>
    </source>
</evidence>
<dbReference type="Gene3D" id="3.20.20.80">
    <property type="entry name" value="Glycosidases"/>
    <property type="match status" value="1"/>
</dbReference>
<reference evidence="6" key="1">
    <citation type="submission" date="2023-06" db="EMBL/GenBank/DDBJ databases">
        <authorList>
            <person name="Delattre M."/>
        </authorList>
    </citation>
    <scope>NUCLEOTIDE SEQUENCE</scope>
    <source>
        <strain evidence="6">AF72</strain>
    </source>
</reference>
<feature type="transmembrane region" description="Helical" evidence="5">
    <location>
        <begin position="167"/>
        <end position="188"/>
    </location>
</feature>
<feature type="transmembrane region" description="Helical" evidence="5">
    <location>
        <begin position="106"/>
        <end position="125"/>
    </location>
</feature>
<accession>A0AA36G5V2</accession>
<keyword evidence="2" id="KW-0378">Hydrolase</keyword>
<name>A0AA36G5V2_9BILA</name>
<dbReference type="PROSITE" id="PS00653">
    <property type="entry name" value="GLYCOSYL_HYDROL_F1_2"/>
    <property type="match status" value="1"/>
</dbReference>
<dbReference type="InterPro" id="IPR019421">
    <property type="entry name" value="7TM_GPCR_serpentine_rcpt_Srd"/>
</dbReference>
<dbReference type="EMBL" id="CATQJA010002647">
    <property type="protein sequence ID" value="CAJ0576899.1"/>
    <property type="molecule type" value="Genomic_DNA"/>
</dbReference>
<sequence>MILPILCLTDSGTFLWQQFKLPLIDYIPFFEEYIFLTVAMSSAFSPVITIYYVQPYRRKIMEWIFFLAERQHNTLAQLIIGAAAMMTMTRYRNYVLGKPAPSPRTTALICLLLTIPSILLIINQITGDFDPIVLRNLLAERKPESLYPDDFSVAIPIGHENIYEFRVFILILGVTVPMFPSYAISLYYRRKILKKLHENVHMSRRTVEAQKSLLKALTIQLVIPCITMAESSSYLWKQFELPSTMRTSLGLLLLASSVTALYNCVPENSTSYKFPKGFLWSTATSAYQIEGGAWEDGKGLSIWDSYTHTAGKVSDNNTGDVACDSYHLYESDFAILKQLGVKSYRFSISWPRILPTGLKESKNQMGIDYYHKIIDGLIRNGIIPVVTMYHWDMPQHLMDQGGWLNPQISTWFADYAEILFQAYGHKVPYWITINEAKSETLYAYCGTISNHAPGGFKEHCKWAPYQAGHNMILAHAKAYKRFEWCIKCRLTGAKVGITNVNGWTVPAAGVDQSVADRINQMQNYWFIHPFFTGEYPPRLRQQVDKLSKQENRTVSRLPHFTEAEQKYIKGTVDFFGFNYYITLVATPIANYSTATSWYNFDCMASGTYLPDDVAPRVPGGWVSTYAEGMYASLVDLYTRYKKPIFITENGAMDAQPTPGVYPEGLNDVFRTRYIKEHITAVGKALKNGVDIMGYTVWSLMDNFEWTAGLGTKFGLYHVDFTSPAKTRTPKASAIWYKNLVAQNKIDLC</sequence>
<evidence type="ECO:0000256" key="2">
    <source>
        <dbReference type="ARBA" id="ARBA00022801"/>
    </source>
</evidence>
<dbReference type="Pfam" id="PF00232">
    <property type="entry name" value="Glyco_hydro_1"/>
    <property type="match status" value="1"/>
</dbReference>
<organism evidence="6 7">
    <name type="scientific">Mesorhabditis spiculigera</name>
    <dbReference type="NCBI Taxonomy" id="96644"/>
    <lineage>
        <taxon>Eukaryota</taxon>
        <taxon>Metazoa</taxon>
        <taxon>Ecdysozoa</taxon>
        <taxon>Nematoda</taxon>
        <taxon>Chromadorea</taxon>
        <taxon>Rhabditida</taxon>
        <taxon>Rhabditina</taxon>
        <taxon>Rhabditomorpha</taxon>
        <taxon>Rhabditoidea</taxon>
        <taxon>Rhabditidae</taxon>
        <taxon>Mesorhabditinae</taxon>
        <taxon>Mesorhabditis</taxon>
    </lineage>
</organism>
<evidence type="ECO:0000256" key="4">
    <source>
        <dbReference type="RuleBase" id="RU003690"/>
    </source>
</evidence>
<evidence type="ECO:0000256" key="5">
    <source>
        <dbReference type="SAM" id="Phobius"/>
    </source>
</evidence>
<dbReference type="GO" id="GO:0008422">
    <property type="term" value="F:beta-glucosidase activity"/>
    <property type="evidence" value="ECO:0007669"/>
    <property type="project" value="TreeGrafter"/>
</dbReference>
<comment type="similarity">
    <text evidence="1 4">Belongs to the glycosyl hydrolase 1 family.</text>
</comment>
<dbReference type="PANTHER" id="PTHR10353:SF36">
    <property type="entry name" value="LP05116P"/>
    <property type="match status" value="1"/>
</dbReference>
<dbReference type="GO" id="GO:0005975">
    <property type="term" value="P:carbohydrate metabolic process"/>
    <property type="evidence" value="ECO:0007669"/>
    <property type="project" value="InterPro"/>
</dbReference>
<comment type="caution">
    <text evidence="6">The sequence shown here is derived from an EMBL/GenBank/DDBJ whole genome shotgun (WGS) entry which is preliminary data.</text>
</comment>
<evidence type="ECO:0008006" key="8">
    <source>
        <dbReference type="Google" id="ProtNLM"/>
    </source>
</evidence>
<dbReference type="FunFam" id="3.20.20.80:FF:000004">
    <property type="entry name" value="Beta-glucosidase 6-phospho-beta-glucosidase"/>
    <property type="match status" value="1"/>
</dbReference>
<dbReference type="Pfam" id="PF10317">
    <property type="entry name" value="7TM_GPCR_Srd"/>
    <property type="match status" value="2"/>
</dbReference>
<evidence type="ECO:0000313" key="7">
    <source>
        <dbReference type="Proteomes" id="UP001177023"/>
    </source>
</evidence>
<feature type="transmembrane region" description="Helical" evidence="5">
    <location>
        <begin position="33"/>
        <end position="53"/>
    </location>
</feature>
<dbReference type="SUPFAM" id="SSF51445">
    <property type="entry name" value="(Trans)glycosidases"/>
    <property type="match status" value="1"/>
</dbReference>
<protein>
    <recommendedName>
        <fullName evidence="8">Beta-glucosidase</fullName>
    </recommendedName>
</protein>
<dbReference type="PANTHER" id="PTHR10353">
    <property type="entry name" value="GLYCOSYL HYDROLASE"/>
    <property type="match status" value="1"/>
</dbReference>
<keyword evidence="5" id="KW-0472">Membrane</keyword>
<dbReference type="PRINTS" id="PR00131">
    <property type="entry name" value="GLHYDRLASE1"/>
</dbReference>
<dbReference type="AlphaFoldDB" id="A0AA36G5V2"/>
<feature type="non-terminal residue" evidence="6">
    <location>
        <position position="1"/>
    </location>
</feature>
<keyword evidence="5" id="KW-1133">Transmembrane helix</keyword>
<dbReference type="InterPro" id="IPR033132">
    <property type="entry name" value="GH_1_N_CS"/>
</dbReference>
<proteinExistence type="inferred from homology"/>
<keyword evidence="5" id="KW-0812">Transmembrane</keyword>
<evidence type="ECO:0000256" key="3">
    <source>
        <dbReference type="ARBA" id="ARBA00023295"/>
    </source>
</evidence>
<dbReference type="InterPro" id="IPR017853">
    <property type="entry name" value="GH"/>
</dbReference>
<dbReference type="InterPro" id="IPR001360">
    <property type="entry name" value="Glyco_hydro_1"/>
</dbReference>
<keyword evidence="7" id="KW-1185">Reference proteome</keyword>
<keyword evidence="3" id="KW-0326">Glycosidase</keyword>